<gene>
    <name evidence="2" type="ORF">C2845_PM14G07290</name>
</gene>
<feature type="compositionally biased region" description="Basic and acidic residues" evidence="1">
    <location>
        <begin position="11"/>
        <end position="20"/>
    </location>
</feature>
<name>A0A3L6PQ35_PANMI</name>
<dbReference type="AlphaFoldDB" id="A0A3L6PQ35"/>
<keyword evidence="3" id="KW-1185">Reference proteome</keyword>
<evidence type="ECO:0000313" key="2">
    <source>
        <dbReference type="EMBL" id="RLM61259.1"/>
    </source>
</evidence>
<evidence type="ECO:0000313" key="3">
    <source>
        <dbReference type="Proteomes" id="UP000275267"/>
    </source>
</evidence>
<feature type="region of interest" description="Disordered" evidence="1">
    <location>
        <begin position="1"/>
        <end position="21"/>
    </location>
</feature>
<evidence type="ECO:0000256" key="1">
    <source>
        <dbReference type="SAM" id="MobiDB-lite"/>
    </source>
</evidence>
<comment type="caution">
    <text evidence="2">The sequence shown here is derived from an EMBL/GenBank/DDBJ whole genome shotgun (WGS) entry which is preliminary data.</text>
</comment>
<sequence length="107" mass="10973">MRAHRASLHGGGDRTNERTEHRRRVLGLLATDHRVLFASSTRGVSGCCAATDAGAYACFSGRIDCAVVAPTAAAAASSSADSAGMRSGSHLLLRITCTCGRATGVLL</sequence>
<proteinExistence type="predicted"/>
<protein>
    <submittedName>
        <fullName evidence="2">Uncharacterized protein</fullName>
    </submittedName>
</protein>
<dbReference type="Proteomes" id="UP000275267">
    <property type="component" value="Unassembled WGS sequence"/>
</dbReference>
<organism evidence="2 3">
    <name type="scientific">Panicum miliaceum</name>
    <name type="common">Proso millet</name>
    <name type="synonym">Broomcorn millet</name>
    <dbReference type="NCBI Taxonomy" id="4540"/>
    <lineage>
        <taxon>Eukaryota</taxon>
        <taxon>Viridiplantae</taxon>
        <taxon>Streptophyta</taxon>
        <taxon>Embryophyta</taxon>
        <taxon>Tracheophyta</taxon>
        <taxon>Spermatophyta</taxon>
        <taxon>Magnoliopsida</taxon>
        <taxon>Liliopsida</taxon>
        <taxon>Poales</taxon>
        <taxon>Poaceae</taxon>
        <taxon>PACMAD clade</taxon>
        <taxon>Panicoideae</taxon>
        <taxon>Panicodae</taxon>
        <taxon>Paniceae</taxon>
        <taxon>Panicinae</taxon>
        <taxon>Panicum</taxon>
        <taxon>Panicum sect. Panicum</taxon>
    </lineage>
</organism>
<reference evidence="3" key="1">
    <citation type="journal article" date="2019" name="Nat. Commun.">
        <title>The genome of broomcorn millet.</title>
        <authorList>
            <person name="Zou C."/>
            <person name="Miki D."/>
            <person name="Li D."/>
            <person name="Tang Q."/>
            <person name="Xiao L."/>
            <person name="Rajput S."/>
            <person name="Deng P."/>
            <person name="Jia W."/>
            <person name="Huang R."/>
            <person name="Zhang M."/>
            <person name="Sun Y."/>
            <person name="Hu J."/>
            <person name="Fu X."/>
            <person name="Schnable P.S."/>
            <person name="Li F."/>
            <person name="Zhang H."/>
            <person name="Feng B."/>
            <person name="Zhu X."/>
            <person name="Liu R."/>
            <person name="Schnable J.C."/>
            <person name="Zhu J.-K."/>
            <person name="Zhang H."/>
        </authorList>
    </citation>
    <scope>NUCLEOTIDE SEQUENCE [LARGE SCALE GENOMIC DNA]</scope>
</reference>
<accession>A0A3L6PQ35</accession>
<dbReference type="EMBL" id="PQIB02000016">
    <property type="protein sequence ID" value="RLM61259.1"/>
    <property type="molecule type" value="Genomic_DNA"/>
</dbReference>